<dbReference type="InterPro" id="IPR009061">
    <property type="entry name" value="DNA-bd_dom_put_sf"/>
</dbReference>
<dbReference type="EMBL" id="JTJL01000014">
    <property type="protein sequence ID" value="OBW95203.1"/>
    <property type="molecule type" value="Genomic_DNA"/>
</dbReference>
<dbReference type="SUPFAM" id="SSF46955">
    <property type="entry name" value="Putative DNA-binding domain"/>
    <property type="match status" value="1"/>
</dbReference>
<evidence type="ECO:0000313" key="2">
    <source>
        <dbReference type="Proteomes" id="UP000092649"/>
    </source>
</evidence>
<reference evidence="1 2" key="1">
    <citation type="submission" date="2014-11" db="EMBL/GenBank/DDBJ databases">
        <title>Pan-genome of Gallibacterium spp.</title>
        <authorList>
            <person name="Kudirkiene E."/>
            <person name="Bojesen A.M."/>
        </authorList>
    </citation>
    <scope>NUCLEOTIDE SEQUENCE [LARGE SCALE GENOMIC DNA]</scope>
    <source>
        <strain evidence="1 2">F150</strain>
    </source>
</reference>
<sequence>MQTTSEVNIMTAKDVTDLTGITIQTLRKQYKQGKFPKPTKIGKKEFWHKDIINQFLRGK</sequence>
<name>A0A1A7NZR2_9PAST</name>
<organism evidence="1 2">
    <name type="scientific">Gallibacterium salpingitidis</name>
    <dbReference type="NCBI Taxonomy" id="505341"/>
    <lineage>
        <taxon>Bacteria</taxon>
        <taxon>Pseudomonadati</taxon>
        <taxon>Pseudomonadota</taxon>
        <taxon>Gammaproteobacteria</taxon>
        <taxon>Pasteurellales</taxon>
        <taxon>Pasteurellaceae</taxon>
        <taxon>Gallibacterium</taxon>
    </lineage>
</organism>
<dbReference type="OrthoDB" id="5986966at2"/>
<evidence type="ECO:0008006" key="3">
    <source>
        <dbReference type="Google" id="ProtNLM"/>
    </source>
</evidence>
<proteinExistence type="predicted"/>
<evidence type="ECO:0000313" key="1">
    <source>
        <dbReference type="EMBL" id="OBW95203.1"/>
    </source>
</evidence>
<dbReference type="Gene3D" id="1.10.238.160">
    <property type="match status" value="1"/>
</dbReference>
<accession>A0A1A7NZR2</accession>
<comment type="caution">
    <text evidence="1">The sequence shown here is derived from an EMBL/GenBank/DDBJ whole genome shotgun (WGS) entry which is preliminary data.</text>
</comment>
<gene>
    <name evidence="1" type="ORF">QS62_04240</name>
</gene>
<dbReference type="RefSeq" id="WP_066106413.1">
    <property type="nucleotide sequence ID" value="NZ_JTJL01000014.1"/>
</dbReference>
<keyword evidence="2" id="KW-1185">Reference proteome</keyword>
<dbReference type="Proteomes" id="UP000092649">
    <property type="component" value="Unassembled WGS sequence"/>
</dbReference>
<protein>
    <recommendedName>
        <fullName evidence="3">Helix-turn-helix domain-containing protein</fullName>
    </recommendedName>
</protein>
<dbReference type="AlphaFoldDB" id="A0A1A7NZR2"/>